<dbReference type="Gene3D" id="3.20.20.70">
    <property type="entry name" value="Aldolase class I"/>
    <property type="match status" value="1"/>
</dbReference>
<keyword evidence="5 12" id="KW-0963">Cytoplasm</keyword>
<feature type="active site" description="Proton donor/acceptor" evidence="12">
    <location>
        <position position="133"/>
    </location>
</feature>
<comment type="caution">
    <text evidence="14">The sequence shown here is derived from an EMBL/GenBank/DDBJ whole genome shotgun (WGS) entry which is preliminary data.</text>
</comment>
<dbReference type="PRINTS" id="PR00146">
    <property type="entry name" value="DHPICSNTHASE"/>
</dbReference>
<comment type="similarity">
    <text evidence="3 12 13">Belongs to the DapA family.</text>
</comment>
<evidence type="ECO:0000256" key="9">
    <source>
        <dbReference type="ARBA" id="ARBA00023239"/>
    </source>
</evidence>
<dbReference type="PROSITE" id="PS00665">
    <property type="entry name" value="DHDPS_1"/>
    <property type="match status" value="1"/>
</dbReference>
<keyword evidence="6 12" id="KW-0028">Amino-acid biosynthesis</keyword>
<dbReference type="InterPro" id="IPR002220">
    <property type="entry name" value="DapA-like"/>
</dbReference>
<dbReference type="HAMAP" id="MF_00418">
    <property type="entry name" value="DapA"/>
    <property type="match status" value="1"/>
</dbReference>
<evidence type="ECO:0000256" key="7">
    <source>
        <dbReference type="ARBA" id="ARBA00022915"/>
    </source>
</evidence>
<comment type="catalytic activity">
    <reaction evidence="11 12">
        <text>L-aspartate 4-semialdehyde + pyruvate = (2S,4S)-4-hydroxy-2,3,4,5-tetrahydrodipicolinate + H2O + H(+)</text>
        <dbReference type="Rhea" id="RHEA:34171"/>
        <dbReference type="ChEBI" id="CHEBI:15361"/>
        <dbReference type="ChEBI" id="CHEBI:15377"/>
        <dbReference type="ChEBI" id="CHEBI:15378"/>
        <dbReference type="ChEBI" id="CHEBI:67139"/>
        <dbReference type="ChEBI" id="CHEBI:537519"/>
        <dbReference type="EC" id="4.3.3.7"/>
    </reaction>
</comment>
<feature type="site" description="Part of a proton relay during catalysis" evidence="12">
    <location>
        <position position="44"/>
    </location>
</feature>
<dbReference type="NCBIfam" id="TIGR00674">
    <property type="entry name" value="dapA"/>
    <property type="match status" value="1"/>
</dbReference>
<evidence type="ECO:0000256" key="3">
    <source>
        <dbReference type="ARBA" id="ARBA00007592"/>
    </source>
</evidence>
<dbReference type="EMBL" id="JBHRSW010000014">
    <property type="protein sequence ID" value="MFC3121776.1"/>
    <property type="molecule type" value="Genomic_DNA"/>
</dbReference>
<dbReference type="RefSeq" id="WP_376919908.1">
    <property type="nucleotide sequence ID" value="NZ_JBHRSW010000014.1"/>
</dbReference>
<comment type="subcellular location">
    <subcellularLocation>
        <location evidence="12">Cytoplasm</location>
    </subcellularLocation>
</comment>
<dbReference type="InterPro" id="IPR013785">
    <property type="entry name" value="Aldolase_TIM"/>
</dbReference>
<dbReference type="PANTHER" id="PTHR12128">
    <property type="entry name" value="DIHYDRODIPICOLINATE SYNTHASE"/>
    <property type="match status" value="1"/>
</dbReference>
<reference evidence="15" key="1">
    <citation type="journal article" date="2019" name="Int. J. Syst. Evol. Microbiol.">
        <title>The Global Catalogue of Microorganisms (GCM) 10K type strain sequencing project: providing services to taxonomists for standard genome sequencing and annotation.</title>
        <authorList>
            <consortium name="The Broad Institute Genomics Platform"/>
            <consortium name="The Broad Institute Genome Sequencing Center for Infectious Disease"/>
            <person name="Wu L."/>
            <person name="Ma J."/>
        </authorList>
    </citation>
    <scope>NUCLEOTIDE SEQUENCE [LARGE SCALE GENOMIC DNA]</scope>
    <source>
        <strain evidence="15">KCTC 52473</strain>
    </source>
</reference>
<keyword evidence="9 12" id="KW-0456">Lyase</keyword>
<feature type="binding site" evidence="12">
    <location>
        <position position="45"/>
    </location>
    <ligand>
        <name>pyruvate</name>
        <dbReference type="ChEBI" id="CHEBI:15361"/>
    </ligand>
</feature>
<comment type="subunit">
    <text evidence="12">Homotetramer; dimer of dimers.</text>
</comment>
<evidence type="ECO:0000256" key="4">
    <source>
        <dbReference type="ARBA" id="ARBA00012086"/>
    </source>
</evidence>
<keyword evidence="15" id="KW-1185">Reference proteome</keyword>
<evidence type="ECO:0000256" key="6">
    <source>
        <dbReference type="ARBA" id="ARBA00022605"/>
    </source>
</evidence>
<dbReference type="SUPFAM" id="SSF51569">
    <property type="entry name" value="Aldolase"/>
    <property type="match status" value="1"/>
</dbReference>
<keyword evidence="8 12" id="KW-0457">Lysine biosynthesis</keyword>
<evidence type="ECO:0000256" key="2">
    <source>
        <dbReference type="ARBA" id="ARBA00005120"/>
    </source>
</evidence>
<organism evidence="14 15">
    <name type="scientific">Agaribacter flavus</name>
    <dbReference type="NCBI Taxonomy" id="1902781"/>
    <lineage>
        <taxon>Bacteria</taxon>
        <taxon>Pseudomonadati</taxon>
        <taxon>Pseudomonadota</taxon>
        <taxon>Gammaproteobacteria</taxon>
        <taxon>Alteromonadales</taxon>
        <taxon>Alteromonadaceae</taxon>
        <taxon>Agaribacter</taxon>
    </lineage>
</organism>
<dbReference type="InterPro" id="IPR020625">
    <property type="entry name" value="Schiff_base-form_aldolases_AS"/>
</dbReference>
<evidence type="ECO:0000313" key="15">
    <source>
        <dbReference type="Proteomes" id="UP001595478"/>
    </source>
</evidence>
<dbReference type="PANTHER" id="PTHR12128:SF66">
    <property type="entry name" value="4-HYDROXY-2-OXOGLUTARATE ALDOLASE, MITOCHONDRIAL"/>
    <property type="match status" value="1"/>
</dbReference>
<dbReference type="PIRSF" id="PIRSF001365">
    <property type="entry name" value="DHDPS"/>
    <property type="match status" value="1"/>
</dbReference>
<evidence type="ECO:0000256" key="5">
    <source>
        <dbReference type="ARBA" id="ARBA00022490"/>
    </source>
</evidence>
<evidence type="ECO:0000256" key="12">
    <source>
        <dbReference type="HAMAP-Rule" id="MF_00418"/>
    </source>
</evidence>
<evidence type="ECO:0000256" key="8">
    <source>
        <dbReference type="ARBA" id="ARBA00023154"/>
    </source>
</evidence>
<dbReference type="Proteomes" id="UP001595478">
    <property type="component" value="Unassembled WGS sequence"/>
</dbReference>
<dbReference type="PROSITE" id="PS00666">
    <property type="entry name" value="DHDPS_2"/>
    <property type="match status" value="1"/>
</dbReference>
<keyword evidence="7 12" id="KW-0220">Diaminopimelate biosynthesis</keyword>
<dbReference type="InterPro" id="IPR005263">
    <property type="entry name" value="DapA"/>
</dbReference>
<dbReference type="InterPro" id="IPR020624">
    <property type="entry name" value="Schiff_base-form_aldolases_CS"/>
</dbReference>
<dbReference type="Pfam" id="PF00701">
    <property type="entry name" value="DHDPS"/>
    <property type="match status" value="1"/>
</dbReference>
<sequence length="292" mass="31332">MFKGSYVALVTPMLSDGSVDYPSLQNLVEMHIEKGTHGIVAVGTTGESATLPTPEHIEVVKRIVDYASGAIPIIAGNGANSTEEAIILSEGTKDLGIAGFLSVVPYYNKPQPRGIVAHFNAIASATDLPVLLYNVPSRTVTDMGTATVAEIAKHPNVVGLKDATGDMSRLKEAREILDKDFLILSGDDSTGCEFMCLGGDGVISVTANIVPDKMAKMCEAALSGDYTSARKIDAPLQDLHEQLFIESNPVIPKWALYKMGLLNSPELRLPMVTPELNSQKVIQERLIELKLV</sequence>
<keyword evidence="10 12" id="KW-0704">Schiff base</keyword>
<dbReference type="SMART" id="SM01130">
    <property type="entry name" value="DHDPS"/>
    <property type="match status" value="1"/>
</dbReference>
<dbReference type="CDD" id="cd00950">
    <property type="entry name" value="DHDPS"/>
    <property type="match status" value="1"/>
</dbReference>
<evidence type="ECO:0000256" key="10">
    <source>
        <dbReference type="ARBA" id="ARBA00023270"/>
    </source>
</evidence>
<evidence type="ECO:0000313" key="14">
    <source>
        <dbReference type="EMBL" id="MFC3121776.1"/>
    </source>
</evidence>
<comment type="caution">
    <text evidence="12">Was originally thought to be a dihydrodipicolinate synthase (DHDPS), catalyzing the condensation of (S)-aspartate-beta-semialdehyde [(S)-ASA] and pyruvate to dihydrodipicolinate (DHDP). However, it was shown in E.coli that the product of the enzymatic reaction is not dihydrodipicolinate but in fact (4S)-4-hydroxy-2,3,4,5-tetrahydro-(2S)-dipicolinic acid (HTPA), and that the consecutive dehydration reaction leading to DHDP is not spontaneous but catalyzed by DapB.</text>
</comment>
<comment type="pathway">
    <text evidence="2 12">Amino-acid biosynthesis; L-lysine biosynthesis via DAP pathway; (S)-tetrahydrodipicolinate from L-aspartate: step 3/4.</text>
</comment>
<protein>
    <recommendedName>
        <fullName evidence="4 12">4-hydroxy-tetrahydrodipicolinate synthase</fullName>
        <shortName evidence="12">HTPA synthase</shortName>
        <ecNumber evidence="4 12">4.3.3.7</ecNumber>
    </recommendedName>
</protein>
<gene>
    <name evidence="12 14" type="primary">dapA</name>
    <name evidence="14" type="ORF">ACFOHL_09105</name>
</gene>
<dbReference type="EC" id="4.3.3.7" evidence="4 12"/>
<accession>A0ABV7FRB7</accession>
<evidence type="ECO:0000256" key="11">
    <source>
        <dbReference type="ARBA" id="ARBA00047836"/>
    </source>
</evidence>
<comment type="function">
    <text evidence="1 12">Catalyzes the condensation of (S)-aspartate-beta-semialdehyde [(S)-ASA] and pyruvate to 4-hydroxy-tetrahydrodipicolinate (HTPA).</text>
</comment>
<dbReference type="GO" id="GO:0008840">
    <property type="term" value="F:4-hydroxy-tetrahydrodipicolinate synthase activity"/>
    <property type="evidence" value="ECO:0007669"/>
    <property type="project" value="UniProtKB-EC"/>
</dbReference>
<evidence type="ECO:0000256" key="1">
    <source>
        <dbReference type="ARBA" id="ARBA00003294"/>
    </source>
</evidence>
<evidence type="ECO:0000256" key="13">
    <source>
        <dbReference type="PIRNR" id="PIRNR001365"/>
    </source>
</evidence>
<feature type="active site" description="Schiff-base intermediate with substrate" evidence="12">
    <location>
        <position position="161"/>
    </location>
</feature>
<feature type="binding site" evidence="12">
    <location>
        <position position="203"/>
    </location>
    <ligand>
        <name>pyruvate</name>
        <dbReference type="ChEBI" id="CHEBI:15361"/>
    </ligand>
</feature>
<name>A0ABV7FRB7_9ALTE</name>
<feature type="site" description="Part of a proton relay during catalysis" evidence="12">
    <location>
        <position position="107"/>
    </location>
</feature>
<proteinExistence type="inferred from homology"/>